<organism evidence="7 8">
    <name type="scientific">Candidatus Lachnoclostridium pullistercoris</name>
    <dbReference type="NCBI Taxonomy" id="2838632"/>
    <lineage>
        <taxon>Bacteria</taxon>
        <taxon>Bacillati</taxon>
        <taxon>Bacillota</taxon>
        <taxon>Clostridia</taxon>
        <taxon>Lachnospirales</taxon>
        <taxon>Lachnospiraceae</taxon>
    </lineage>
</organism>
<dbReference type="GO" id="GO:0016805">
    <property type="term" value="F:dipeptidase activity"/>
    <property type="evidence" value="ECO:0007669"/>
    <property type="project" value="UniProtKB-KW"/>
</dbReference>
<dbReference type="PANTHER" id="PTHR43808:SF31">
    <property type="entry name" value="N-ACETYL-L-CITRULLINE DEACETYLASE"/>
    <property type="match status" value="1"/>
</dbReference>
<sequence>MEEKILAKVDELSQEMIDTIIRMVQIDSVEAEAEPDAPFGRGVKNALDAALRLAGDMGFSTVNVDNYMGYASYGESEDYVCAVGHLDVVPVGTGWKQPPFSGYMKDGVIYSRGVLDNKGPVFSCLYALYALKELGISLDRQVRIIFGCDEETGFEDLKYYLSKEKPPVMGFTPDCKYPVVYAERGRSVVEIDPPSMEWFYTLMNDYVLNAKNNGERFHIDFKDEEFGQLEVRNFKILPCASEEADSASQADGADLASQAGSADSASQVDGAGRTVPALQFAVSYPAGCTADQIVETIRKELPDMKVSLVSNMDPVRFEKDCRLVDTLRYTYERVTGMDGTPVTTTGGTYAKMMPNIVPFGPSFPGQKGIGHQPDEWMKVDDIITNAKIYALSLYYLAKDTEMEK</sequence>
<comment type="cofactor">
    <cofactor evidence="1">
        <name>Zn(2+)</name>
        <dbReference type="ChEBI" id="CHEBI:29105"/>
    </cofactor>
</comment>
<dbReference type="GO" id="GO:0006508">
    <property type="term" value="P:proteolysis"/>
    <property type="evidence" value="ECO:0007669"/>
    <property type="project" value="UniProtKB-KW"/>
</dbReference>
<dbReference type="InterPro" id="IPR002933">
    <property type="entry name" value="Peptidase_M20"/>
</dbReference>
<evidence type="ECO:0000256" key="1">
    <source>
        <dbReference type="ARBA" id="ARBA00001947"/>
    </source>
</evidence>
<name>A0A9D2T6I8_9FIRM</name>
<proteinExistence type="inferred from homology"/>
<dbReference type="GO" id="GO:0008237">
    <property type="term" value="F:metallopeptidase activity"/>
    <property type="evidence" value="ECO:0007669"/>
    <property type="project" value="UniProtKB-KW"/>
</dbReference>
<comment type="caution">
    <text evidence="7">The sequence shown here is derived from an EMBL/GenBank/DDBJ whole genome shotgun (WGS) entry which is preliminary data.</text>
</comment>
<gene>
    <name evidence="7" type="ORF">IAA04_12540</name>
</gene>
<dbReference type="GO" id="GO:0008270">
    <property type="term" value="F:zinc ion binding"/>
    <property type="evidence" value="ECO:0007669"/>
    <property type="project" value="InterPro"/>
</dbReference>
<keyword evidence="4" id="KW-0862">Zinc</keyword>
<reference evidence="7" key="1">
    <citation type="journal article" date="2021" name="PeerJ">
        <title>Extensive microbial diversity within the chicken gut microbiome revealed by metagenomics and culture.</title>
        <authorList>
            <person name="Gilroy R."/>
            <person name="Ravi A."/>
            <person name="Getino M."/>
            <person name="Pursley I."/>
            <person name="Horton D.L."/>
            <person name="Alikhan N.F."/>
            <person name="Baker D."/>
            <person name="Gharbi K."/>
            <person name="Hall N."/>
            <person name="Watson M."/>
            <person name="Adriaenssens E.M."/>
            <person name="Foster-Nyarko E."/>
            <person name="Jarju S."/>
            <person name="Secka A."/>
            <person name="Antonio M."/>
            <person name="Oren A."/>
            <person name="Chaudhuri R.R."/>
            <person name="La Ragione R."/>
            <person name="Hildebrand F."/>
            <person name="Pallen M.J."/>
        </authorList>
    </citation>
    <scope>NUCLEOTIDE SEQUENCE</scope>
    <source>
        <strain evidence="7">CHK183-5548</strain>
    </source>
</reference>
<dbReference type="InterPro" id="IPR010964">
    <property type="entry name" value="M20A_pepV-rel"/>
</dbReference>
<evidence type="ECO:0000313" key="7">
    <source>
        <dbReference type="EMBL" id="HJC48868.1"/>
    </source>
</evidence>
<dbReference type="EC" id="3.4.13.-" evidence="7"/>
<keyword evidence="5" id="KW-0482">Metalloprotease</keyword>
<keyword evidence="3" id="KW-0645">Protease</keyword>
<evidence type="ECO:0000256" key="5">
    <source>
        <dbReference type="ARBA" id="ARBA00023049"/>
    </source>
</evidence>
<evidence type="ECO:0000256" key="4">
    <source>
        <dbReference type="ARBA" id="ARBA00022833"/>
    </source>
</evidence>
<keyword evidence="7" id="KW-0224">Dipeptidase</keyword>
<comment type="similarity">
    <text evidence="2">Belongs to the peptidase M20A family.</text>
</comment>
<dbReference type="Pfam" id="PF01546">
    <property type="entry name" value="Peptidase_M20"/>
    <property type="match status" value="1"/>
</dbReference>
<evidence type="ECO:0000256" key="6">
    <source>
        <dbReference type="SAM" id="MobiDB-lite"/>
    </source>
</evidence>
<dbReference type="GO" id="GO:0006526">
    <property type="term" value="P:L-arginine biosynthetic process"/>
    <property type="evidence" value="ECO:0007669"/>
    <property type="project" value="TreeGrafter"/>
</dbReference>
<evidence type="ECO:0000313" key="8">
    <source>
        <dbReference type="Proteomes" id="UP000823883"/>
    </source>
</evidence>
<dbReference type="Proteomes" id="UP000823883">
    <property type="component" value="Unassembled WGS sequence"/>
</dbReference>
<dbReference type="Gene3D" id="3.40.630.10">
    <property type="entry name" value="Zn peptidases"/>
    <property type="match status" value="2"/>
</dbReference>
<evidence type="ECO:0000256" key="3">
    <source>
        <dbReference type="ARBA" id="ARBA00022670"/>
    </source>
</evidence>
<dbReference type="SUPFAM" id="SSF53187">
    <property type="entry name" value="Zn-dependent exopeptidases"/>
    <property type="match status" value="1"/>
</dbReference>
<evidence type="ECO:0000256" key="2">
    <source>
        <dbReference type="ARBA" id="ARBA00006247"/>
    </source>
</evidence>
<dbReference type="EMBL" id="DWWL01000083">
    <property type="protein sequence ID" value="HJC48868.1"/>
    <property type="molecule type" value="Genomic_DNA"/>
</dbReference>
<reference evidence="7" key="2">
    <citation type="submission" date="2021-04" db="EMBL/GenBank/DDBJ databases">
        <authorList>
            <person name="Gilroy R."/>
        </authorList>
    </citation>
    <scope>NUCLEOTIDE SEQUENCE</scope>
    <source>
        <strain evidence="7">CHK183-5548</strain>
    </source>
</reference>
<dbReference type="InterPro" id="IPR050072">
    <property type="entry name" value="Peptidase_M20A"/>
</dbReference>
<dbReference type="PANTHER" id="PTHR43808">
    <property type="entry name" value="ACETYLORNITHINE DEACETYLASE"/>
    <property type="match status" value="1"/>
</dbReference>
<protein>
    <submittedName>
        <fullName evidence="7">Sapep family Mn(2+)-dependent dipeptidase</fullName>
        <ecNumber evidence="7">3.4.13.-</ecNumber>
    </submittedName>
</protein>
<dbReference type="AlphaFoldDB" id="A0A9D2T6I8"/>
<dbReference type="GO" id="GO:0008777">
    <property type="term" value="F:acetylornithine deacetylase activity"/>
    <property type="evidence" value="ECO:0007669"/>
    <property type="project" value="TreeGrafter"/>
</dbReference>
<dbReference type="NCBIfam" id="TIGR01887">
    <property type="entry name" value="dipeptidaselike"/>
    <property type="match status" value="1"/>
</dbReference>
<feature type="region of interest" description="Disordered" evidence="6">
    <location>
        <begin position="247"/>
        <end position="268"/>
    </location>
</feature>
<accession>A0A9D2T6I8</accession>
<keyword evidence="7" id="KW-0378">Hydrolase</keyword>